<dbReference type="AlphaFoldDB" id="A0A540NAV8"/>
<name>A0A540NAV8_MALBA</name>
<evidence type="ECO:0000313" key="3">
    <source>
        <dbReference type="Proteomes" id="UP000315295"/>
    </source>
</evidence>
<proteinExistence type="predicted"/>
<feature type="region of interest" description="Disordered" evidence="1">
    <location>
        <begin position="1"/>
        <end position="25"/>
    </location>
</feature>
<organism evidence="2 3">
    <name type="scientific">Malus baccata</name>
    <name type="common">Siberian crab apple</name>
    <name type="synonym">Pyrus baccata</name>
    <dbReference type="NCBI Taxonomy" id="106549"/>
    <lineage>
        <taxon>Eukaryota</taxon>
        <taxon>Viridiplantae</taxon>
        <taxon>Streptophyta</taxon>
        <taxon>Embryophyta</taxon>
        <taxon>Tracheophyta</taxon>
        <taxon>Spermatophyta</taxon>
        <taxon>Magnoliopsida</taxon>
        <taxon>eudicotyledons</taxon>
        <taxon>Gunneridae</taxon>
        <taxon>Pentapetalae</taxon>
        <taxon>rosids</taxon>
        <taxon>fabids</taxon>
        <taxon>Rosales</taxon>
        <taxon>Rosaceae</taxon>
        <taxon>Amygdaloideae</taxon>
        <taxon>Maleae</taxon>
        <taxon>Malus</taxon>
    </lineage>
</organism>
<sequence length="49" mass="5444">MEIWDFGEEGSSGGGGEEEADGKPRREEIRYSCGFPFFGQNQSLLILCN</sequence>
<dbReference type="Proteomes" id="UP000315295">
    <property type="component" value="Unassembled WGS sequence"/>
</dbReference>
<accession>A0A540NAV8</accession>
<dbReference type="EMBL" id="VIEB01000074">
    <property type="protein sequence ID" value="TQE08164.1"/>
    <property type="molecule type" value="Genomic_DNA"/>
</dbReference>
<protein>
    <submittedName>
        <fullName evidence="2">Uncharacterized protein</fullName>
    </submittedName>
</protein>
<comment type="caution">
    <text evidence="2">The sequence shown here is derived from an EMBL/GenBank/DDBJ whole genome shotgun (WGS) entry which is preliminary data.</text>
</comment>
<reference evidence="2 3" key="1">
    <citation type="journal article" date="2019" name="G3 (Bethesda)">
        <title>Sequencing of a Wild Apple (Malus baccata) Genome Unravels the Differences Between Cultivated and Wild Apple Species Regarding Disease Resistance and Cold Tolerance.</title>
        <authorList>
            <person name="Chen X."/>
        </authorList>
    </citation>
    <scope>NUCLEOTIDE SEQUENCE [LARGE SCALE GENOMIC DNA]</scope>
    <source>
        <strain evidence="3">cv. Shandingzi</strain>
        <tissue evidence="2">Leaves</tissue>
    </source>
</reference>
<evidence type="ECO:0000256" key="1">
    <source>
        <dbReference type="SAM" id="MobiDB-lite"/>
    </source>
</evidence>
<keyword evidence="3" id="KW-1185">Reference proteome</keyword>
<evidence type="ECO:0000313" key="2">
    <source>
        <dbReference type="EMBL" id="TQE08164.1"/>
    </source>
</evidence>
<gene>
    <name evidence="2" type="ORF">C1H46_006131</name>
</gene>